<sequence>MARFICAHIKRDGTICGNRCCDPAGCYRHWKLYEKNMKKFHCLSCEFPTDTDSGFCSKYCSKYSAKFHLHNYRMRQKRKAETEALQPAKISELSDETLQPRIPEAPISESDDSSTSIHEHLFPASSQLFVDSSGWNLTDLIQVEVLGDRIIIRDSVPEAPRIYKAPVSESNDEDMGIDLFGD</sequence>
<dbReference type="AlphaFoldDB" id="A0A2H5T3V2"/>
<dbReference type="VEuPathDB" id="FungiDB:RhiirFUN_025763"/>
<evidence type="ECO:0000313" key="2">
    <source>
        <dbReference type="Proteomes" id="UP000018888"/>
    </source>
</evidence>
<accession>A0A2H5T3V2</accession>
<organism evidence="1 2">
    <name type="scientific">Rhizophagus irregularis (strain DAOM 181602 / DAOM 197198 / MUCL 43194)</name>
    <name type="common">Arbuscular mycorrhizal fungus</name>
    <name type="synonym">Glomus intraradices</name>
    <dbReference type="NCBI Taxonomy" id="747089"/>
    <lineage>
        <taxon>Eukaryota</taxon>
        <taxon>Fungi</taxon>
        <taxon>Fungi incertae sedis</taxon>
        <taxon>Mucoromycota</taxon>
        <taxon>Glomeromycotina</taxon>
        <taxon>Glomeromycetes</taxon>
        <taxon>Glomerales</taxon>
        <taxon>Glomeraceae</taxon>
        <taxon>Rhizophagus</taxon>
    </lineage>
</organism>
<proteinExistence type="predicted"/>
<protein>
    <submittedName>
        <fullName evidence="1">Uncharacterized protein</fullName>
    </submittedName>
</protein>
<dbReference type="EMBL" id="AUPC02000125">
    <property type="protein sequence ID" value="POG70164.1"/>
    <property type="molecule type" value="Genomic_DNA"/>
</dbReference>
<reference evidence="1 2" key="1">
    <citation type="journal article" date="2013" name="Proc. Natl. Acad. Sci. U.S.A.">
        <title>Genome of an arbuscular mycorrhizal fungus provides insight into the oldest plant symbiosis.</title>
        <authorList>
            <person name="Tisserant E."/>
            <person name="Malbreil M."/>
            <person name="Kuo A."/>
            <person name="Kohler A."/>
            <person name="Symeonidi A."/>
            <person name="Balestrini R."/>
            <person name="Charron P."/>
            <person name="Duensing N."/>
            <person name="Frei Dit Frey N."/>
            <person name="Gianinazzi-Pearson V."/>
            <person name="Gilbert L.B."/>
            <person name="Handa Y."/>
            <person name="Herr J.R."/>
            <person name="Hijri M."/>
            <person name="Koul R."/>
            <person name="Kawaguchi M."/>
            <person name="Krajinski F."/>
            <person name="Lammers P.J."/>
            <person name="Masclaux F.G."/>
            <person name="Murat C."/>
            <person name="Morin E."/>
            <person name="Ndikumana S."/>
            <person name="Pagni M."/>
            <person name="Petitpierre D."/>
            <person name="Requena N."/>
            <person name="Rosikiewicz P."/>
            <person name="Riley R."/>
            <person name="Saito K."/>
            <person name="San Clemente H."/>
            <person name="Shapiro H."/>
            <person name="van Tuinen D."/>
            <person name="Becard G."/>
            <person name="Bonfante P."/>
            <person name="Paszkowski U."/>
            <person name="Shachar-Hill Y.Y."/>
            <person name="Tuskan G.A."/>
            <person name="Young P.W."/>
            <person name="Sanders I.R."/>
            <person name="Henrissat B."/>
            <person name="Rensing S.A."/>
            <person name="Grigoriev I.V."/>
            <person name="Corradi N."/>
            <person name="Roux C."/>
            <person name="Martin F."/>
        </authorList>
    </citation>
    <scope>NUCLEOTIDE SEQUENCE [LARGE SCALE GENOMIC DNA]</scope>
    <source>
        <strain evidence="1 2">DAOM 197198</strain>
    </source>
</reference>
<reference evidence="1 2" key="2">
    <citation type="journal article" date="2018" name="New Phytol.">
        <title>High intraspecific genome diversity in the model arbuscular mycorrhizal symbiont Rhizophagus irregularis.</title>
        <authorList>
            <person name="Chen E.C.H."/>
            <person name="Morin E."/>
            <person name="Beaudet D."/>
            <person name="Noel J."/>
            <person name="Yildirir G."/>
            <person name="Ndikumana S."/>
            <person name="Charron P."/>
            <person name="St-Onge C."/>
            <person name="Giorgi J."/>
            <person name="Kruger M."/>
            <person name="Marton T."/>
            <person name="Ropars J."/>
            <person name="Grigoriev I.V."/>
            <person name="Hainaut M."/>
            <person name="Henrissat B."/>
            <person name="Roux C."/>
            <person name="Martin F."/>
            <person name="Corradi N."/>
        </authorList>
    </citation>
    <scope>NUCLEOTIDE SEQUENCE [LARGE SCALE GENOMIC DNA]</scope>
    <source>
        <strain evidence="1 2">DAOM 197198</strain>
    </source>
</reference>
<name>A0A2H5T3V2_RHIID</name>
<keyword evidence="2" id="KW-1185">Reference proteome</keyword>
<dbReference type="Proteomes" id="UP000018888">
    <property type="component" value="Unassembled WGS sequence"/>
</dbReference>
<gene>
    <name evidence="1" type="ORF">GLOIN_2v1479490</name>
</gene>
<comment type="caution">
    <text evidence="1">The sequence shown here is derived from an EMBL/GenBank/DDBJ whole genome shotgun (WGS) entry which is preliminary data.</text>
</comment>
<evidence type="ECO:0000313" key="1">
    <source>
        <dbReference type="EMBL" id="POG70164.1"/>
    </source>
</evidence>